<dbReference type="EC" id="1.16.3.1" evidence="5"/>
<feature type="binding site" evidence="6">
    <location>
        <position position="51"/>
    </location>
    <ligand>
        <name>Fe cation</name>
        <dbReference type="ChEBI" id="CHEBI:24875"/>
        <label>1</label>
    </ligand>
</feature>
<evidence type="ECO:0000256" key="2">
    <source>
        <dbReference type="ARBA" id="ARBA00022617"/>
    </source>
</evidence>
<keyword evidence="2 7" id="KW-0349">Heme</keyword>
<dbReference type="PANTHER" id="PTHR30295">
    <property type="entry name" value="BACTERIOFERRITIN"/>
    <property type="match status" value="1"/>
</dbReference>
<keyword evidence="8" id="KW-0175">Coiled coil</keyword>
<gene>
    <name evidence="10" type="primary">bfr</name>
    <name evidence="10" type="ORF">EVJ48_00485</name>
</gene>
<evidence type="ECO:0000313" key="10">
    <source>
        <dbReference type="EMBL" id="RZV40433.1"/>
    </source>
</evidence>
<feature type="binding site" evidence="6">
    <location>
        <position position="18"/>
    </location>
    <ligand>
        <name>Fe cation</name>
        <dbReference type="ChEBI" id="CHEBI:24875"/>
        <label>1</label>
    </ligand>
</feature>
<dbReference type="Gene3D" id="1.20.1260.10">
    <property type="match status" value="1"/>
</dbReference>
<name>A0A520XGV1_9DELT</name>
<evidence type="ECO:0000256" key="5">
    <source>
        <dbReference type="PIRNR" id="PIRNR002560"/>
    </source>
</evidence>
<evidence type="ECO:0000313" key="11">
    <source>
        <dbReference type="Proteomes" id="UP000322454"/>
    </source>
</evidence>
<sequence length="155" mass="18141">MKGSEEIIKRLNLRLAEELTAINQYMVHAEMLDNWGYEELHKEVEKRAIDEMKHAEKLIGRVLFLEGIPIVSNYNKLHIGSNVELMHKNDREAEEVAIKAYNEDIKFAAEIKDNGTKDLLQSILDDEEQHIDRLEEYLDQIEQMGLPVYLSTFRK</sequence>
<dbReference type="InterPro" id="IPR009040">
    <property type="entry name" value="Ferritin-like_diiron"/>
</dbReference>
<dbReference type="GO" id="GO:0005829">
    <property type="term" value="C:cytosol"/>
    <property type="evidence" value="ECO:0007669"/>
    <property type="project" value="TreeGrafter"/>
</dbReference>
<comment type="similarity">
    <text evidence="5 7">Belongs to the bacterioferritin family.</text>
</comment>
<comment type="catalytic activity">
    <reaction evidence="5">
        <text>4 Fe(2+) + O2 + 4 H(+) = 4 Fe(3+) + 2 H2O</text>
        <dbReference type="Rhea" id="RHEA:11148"/>
        <dbReference type="ChEBI" id="CHEBI:15377"/>
        <dbReference type="ChEBI" id="CHEBI:15378"/>
        <dbReference type="ChEBI" id="CHEBI:15379"/>
        <dbReference type="ChEBI" id="CHEBI:29033"/>
        <dbReference type="ChEBI" id="CHEBI:29034"/>
        <dbReference type="EC" id="1.16.3.1"/>
    </reaction>
</comment>
<dbReference type="GO" id="GO:0008199">
    <property type="term" value="F:ferric iron binding"/>
    <property type="evidence" value="ECO:0007669"/>
    <property type="project" value="InterPro"/>
</dbReference>
<feature type="binding site" evidence="6">
    <location>
        <position position="130"/>
    </location>
    <ligand>
        <name>Fe cation</name>
        <dbReference type="ChEBI" id="CHEBI:24875"/>
        <label>2</label>
    </ligand>
</feature>
<dbReference type="Proteomes" id="UP000322454">
    <property type="component" value="Unassembled WGS sequence"/>
</dbReference>
<keyword evidence="4 5" id="KW-0408">Iron</keyword>
<comment type="caution">
    <text evidence="10">The sequence shown here is derived from an EMBL/GenBank/DDBJ whole genome shotgun (WGS) entry which is preliminary data.</text>
</comment>
<organism evidence="10 11">
    <name type="scientific">Candidatus Acidulodesulfobacterium acidiphilum</name>
    <dbReference type="NCBI Taxonomy" id="2597224"/>
    <lineage>
        <taxon>Bacteria</taxon>
        <taxon>Deltaproteobacteria</taxon>
        <taxon>Candidatus Acidulodesulfobacterales</taxon>
        <taxon>Candidatus Acidulodesulfobacterium</taxon>
    </lineage>
</organism>
<feature type="binding site" evidence="6">
    <location>
        <position position="127"/>
    </location>
    <ligand>
        <name>Fe cation</name>
        <dbReference type="ChEBI" id="CHEBI:24875"/>
        <label>1</label>
    </ligand>
</feature>
<evidence type="ECO:0000256" key="6">
    <source>
        <dbReference type="PIRSR" id="PIRSR002560-1"/>
    </source>
</evidence>
<feature type="binding site" evidence="6">
    <location>
        <position position="50"/>
    </location>
    <ligand>
        <name>Fe cation</name>
        <dbReference type="ChEBI" id="CHEBI:24875"/>
        <label>3</label>
    </ligand>
</feature>
<dbReference type="PROSITE" id="PS00549">
    <property type="entry name" value="BACTERIOFERRITIN"/>
    <property type="match status" value="1"/>
</dbReference>
<dbReference type="PIRSF" id="PIRSF002560">
    <property type="entry name" value="Bacterioferritin"/>
    <property type="match status" value="1"/>
</dbReference>
<dbReference type="GO" id="GO:0006826">
    <property type="term" value="P:iron ion transport"/>
    <property type="evidence" value="ECO:0007669"/>
    <property type="project" value="InterPro"/>
</dbReference>
<dbReference type="GO" id="GO:0004322">
    <property type="term" value="F:ferroxidase activity"/>
    <property type="evidence" value="ECO:0007669"/>
    <property type="project" value="UniProtKB-EC"/>
</dbReference>
<accession>A0A520XGV1</accession>
<feature type="domain" description="Ferritin-like diiron" evidence="9">
    <location>
        <begin position="1"/>
        <end position="145"/>
    </location>
</feature>
<reference evidence="10 11" key="1">
    <citation type="submission" date="2019-01" db="EMBL/GenBank/DDBJ databases">
        <title>Insights into ecological role of a new deltaproteobacterial order Candidatus Sinidesulfobacterales (Sva0485) by metagenomics and metatranscriptomics.</title>
        <authorList>
            <person name="Tan S."/>
            <person name="Liu J."/>
            <person name="Fang Y."/>
            <person name="Hedlund B."/>
            <person name="Lian Z.-H."/>
            <person name="Huang L.-Y."/>
            <person name="Li J.-T."/>
            <person name="Huang L.-N."/>
            <person name="Li W.-J."/>
            <person name="Jiang H.-C."/>
            <person name="Dong H.-L."/>
            <person name="Shu W.-S."/>
        </authorList>
    </citation>
    <scope>NUCLEOTIDE SEQUENCE [LARGE SCALE GENOMIC DNA]</scope>
    <source>
        <strain evidence="10">AP4</strain>
    </source>
</reference>
<evidence type="ECO:0000256" key="7">
    <source>
        <dbReference type="RuleBase" id="RU000623"/>
    </source>
</evidence>
<feature type="coiled-coil region" evidence="8">
    <location>
        <begin position="117"/>
        <end position="144"/>
    </location>
</feature>
<dbReference type="PANTHER" id="PTHR30295:SF0">
    <property type="entry name" value="BACTERIOFERRITIN"/>
    <property type="match status" value="1"/>
</dbReference>
<evidence type="ECO:0000259" key="9">
    <source>
        <dbReference type="PROSITE" id="PS50905"/>
    </source>
</evidence>
<dbReference type="EMBL" id="SHMQ01000001">
    <property type="protein sequence ID" value="RZV40433.1"/>
    <property type="molecule type" value="Genomic_DNA"/>
</dbReference>
<dbReference type="InterPro" id="IPR002024">
    <property type="entry name" value="Bacterioferritin"/>
</dbReference>
<feature type="binding site" evidence="6">
    <location>
        <position position="51"/>
    </location>
    <ligand>
        <name>Fe cation</name>
        <dbReference type="ChEBI" id="CHEBI:24875"/>
        <label>2</label>
    </ligand>
</feature>
<dbReference type="NCBIfam" id="TIGR00754">
    <property type="entry name" value="bfr"/>
    <property type="match status" value="1"/>
</dbReference>
<evidence type="ECO:0000256" key="4">
    <source>
        <dbReference type="ARBA" id="ARBA00023004"/>
    </source>
</evidence>
<feature type="binding site" evidence="6">
    <location>
        <position position="127"/>
    </location>
    <ligand>
        <name>Fe cation</name>
        <dbReference type="ChEBI" id="CHEBI:24875"/>
        <label>2</label>
    </ligand>
</feature>
<evidence type="ECO:0000256" key="3">
    <source>
        <dbReference type="ARBA" id="ARBA00022723"/>
    </source>
</evidence>
<feature type="binding site" description="axial binding residue" evidence="6">
    <location>
        <position position="52"/>
    </location>
    <ligand>
        <name>heme b</name>
        <dbReference type="ChEBI" id="CHEBI:60344"/>
        <note>ligand shared between dimeric partners</note>
    </ligand>
    <ligandPart>
        <name>Fe</name>
        <dbReference type="ChEBI" id="CHEBI:18248"/>
    </ligandPart>
</feature>
<dbReference type="CDD" id="cd00907">
    <property type="entry name" value="Bacterioferritin"/>
    <property type="match status" value="1"/>
</dbReference>
<dbReference type="SUPFAM" id="SSF47240">
    <property type="entry name" value="Ferritin-like"/>
    <property type="match status" value="1"/>
</dbReference>
<evidence type="ECO:0000256" key="8">
    <source>
        <dbReference type="SAM" id="Coils"/>
    </source>
</evidence>
<keyword evidence="3 5" id="KW-0479">Metal-binding</keyword>
<dbReference type="InterPro" id="IPR012347">
    <property type="entry name" value="Ferritin-like"/>
</dbReference>
<evidence type="ECO:0000256" key="1">
    <source>
        <dbReference type="ARBA" id="ARBA00022434"/>
    </source>
</evidence>
<dbReference type="PRINTS" id="PR00601">
    <property type="entry name" value="BACFERRITIN"/>
</dbReference>
<dbReference type="GO" id="GO:0020037">
    <property type="term" value="F:heme binding"/>
    <property type="evidence" value="ECO:0007669"/>
    <property type="project" value="TreeGrafter"/>
</dbReference>
<dbReference type="GO" id="GO:0006879">
    <property type="term" value="P:intracellular iron ion homeostasis"/>
    <property type="evidence" value="ECO:0007669"/>
    <property type="project" value="UniProtKB-KW"/>
</dbReference>
<protein>
    <recommendedName>
        <fullName evidence="5 7">Bacterioferritin</fullName>
        <ecNumber evidence="5">1.16.3.1</ecNumber>
    </recommendedName>
</protein>
<comment type="function">
    <text evidence="5">Iron-storage protein, whose ferroxidase center binds Fe(2+), oxidizes it using dioxygen to Fe(3+), and participates in the subsequent Fe(3+) oxide mineral core formation within the central cavity of the BFR protein shell.</text>
</comment>
<keyword evidence="1 5" id="KW-0409">Iron storage</keyword>
<dbReference type="PROSITE" id="PS50905">
    <property type="entry name" value="FERRITIN_LIKE"/>
    <property type="match status" value="1"/>
</dbReference>
<dbReference type="InterPro" id="IPR008331">
    <property type="entry name" value="Ferritin_DPS_dom"/>
</dbReference>
<proteinExistence type="inferred from homology"/>
<feature type="binding site" evidence="6">
    <location>
        <position position="54"/>
    </location>
    <ligand>
        <name>Fe cation</name>
        <dbReference type="ChEBI" id="CHEBI:24875"/>
        <label>1</label>
    </ligand>
</feature>
<dbReference type="Pfam" id="PF00210">
    <property type="entry name" value="Ferritin"/>
    <property type="match status" value="1"/>
</dbReference>
<dbReference type="AlphaFoldDB" id="A0A520XGV1"/>
<feature type="binding site" evidence="6">
    <location>
        <position position="94"/>
    </location>
    <ligand>
        <name>Fe cation</name>
        <dbReference type="ChEBI" id="CHEBI:24875"/>
        <label>2</label>
    </ligand>
</feature>
<dbReference type="InterPro" id="IPR009078">
    <property type="entry name" value="Ferritin-like_SF"/>
</dbReference>